<evidence type="ECO:0000313" key="4">
    <source>
        <dbReference type="EMBL" id="KAK8890181.1"/>
    </source>
</evidence>
<evidence type="ECO:0000313" key="5">
    <source>
        <dbReference type="Proteomes" id="UP001470230"/>
    </source>
</evidence>
<dbReference type="PANTHER" id="PTHR48014">
    <property type="entry name" value="SERINE/THREONINE-PROTEIN KINASE FRAY2"/>
    <property type="match status" value="1"/>
</dbReference>
<evidence type="ECO:0000259" key="3">
    <source>
        <dbReference type="PROSITE" id="PS50011"/>
    </source>
</evidence>
<dbReference type="Gene3D" id="3.30.200.20">
    <property type="entry name" value="Phosphorylase Kinase, domain 1"/>
    <property type="match status" value="1"/>
</dbReference>
<comment type="caution">
    <text evidence="4">The sequence shown here is derived from an EMBL/GenBank/DDBJ whole genome shotgun (WGS) entry which is preliminary data.</text>
</comment>
<dbReference type="InterPro" id="IPR000719">
    <property type="entry name" value="Prot_kinase_dom"/>
</dbReference>
<dbReference type="Proteomes" id="UP001470230">
    <property type="component" value="Unassembled WGS sequence"/>
</dbReference>
<keyword evidence="5" id="KW-1185">Reference proteome</keyword>
<dbReference type="Pfam" id="PF00069">
    <property type="entry name" value="Pkinase"/>
    <property type="match status" value="1"/>
</dbReference>
<dbReference type="EMBL" id="JAPFFF010000005">
    <property type="protein sequence ID" value="KAK8890181.1"/>
    <property type="molecule type" value="Genomic_DNA"/>
</dbReference>
<gene>
    <name evidence="4" type="ORF">M9Y10_034950</name>
</gene>
<dbReference type="PANTHER" id="PTHR48014:SF21">
    <property type="entry name" value="SERINE_THREONINE-PROTEIN KINASE FRAY2"/>
    <property type="match status" value="1"/>
</dbReference>
<dbReference type="InterPro" id="IPR011009">
    <property type="entry name" value="Kinase-like_dom_sf"/>
</dbReference>
<keyword evidence="2" id="KW-0175">Coiled coil</keyword>
<feature type="coiled-coil region" evidence="2">
    <location>
        <begin position="373"/>
        <end position="414"/>
    </location>
</feature>
<feature type="domain" description="Protein kinase" evidence="3">
    <location>
        <begin position="10"/>
        <end position="270"/>
    </location>
</feature>
<protein>
    <recommendedName>
        <fullName evidence="3">Protein kinase domain-containing protein</fullName>
    </recommendedName>
</protein>
<organism evidence="4 5">
    <name type="scientific">Tritrichomonas musculus</name>
    <dbReference type="NCBI Taxonomy" id="1915356"/>
    <lineage>
        <taxon>Eukaryota</taxon>
        <taxon>Metamonada</taxon>
        <taxon>Parabasalia</taxon>
        <taxon>Tritrichomonadida</taxon>
        <taxon>Tritrichomonadidae</taxon>
        <taxon>Tritrichomonas</taxon>
    </lineage>
</organism>
<evidence type="ECO:0000256" key="2">
    <source>
        <dbReference type="SAM" id="Coils"/>
    </source>
</evidence>
<sequence>MTFPLDETQYELLHLIGTSTNTKVYEARCIANNQMVAIKQINLQEYPLDLKTIQDQTSPWLNCSHPNIVKFHGLFVVENIVWMIMELLSHGSIKQILKFAYSHGFHDEVLIATILSQVVNGLKYLHDNKLYHHDLRSSKILINSDGVVKLTEIGLSTSIATSYSKRSKTLSLFGEECYSAPEVLKNDNDYTQKSDIWSLGLFAIELGTGKMPYAGMKFMESLAKIINSDPPCLPETGNFSLQYREFVKLCMIKQVSKRASSKDLLNSKFIKFVAKGPEIVQRIIMSSLPSVADMYKQINLSEKNLPNDIQIVKDGNIQDAPPPNTNPVQTVGRFKVTRTESLPKNQSHMPINIQFQDQIPKEQNLPPHDQNDSNSHQKEIEDLATELLQLSEEMQQLQKENSCLKRKMEDITAVISNIQDKKKNSQ</sequence>
<comment type="similarity">
    <text evidence="1">Belongs to the protein kinase superfamily. STE Ser/Thr protein kinase family. STE20 subfamily.</text>
</comment>
<dbReference type="InterPro" id="IPR047173">
    <property type="entry name" value="STRAD_A/B-like"/>
</dbReference>
<dbReference type="PROSITE" id="PS50011">
    <property type="entry name" value="PROTEIN_KINASE_DOM"/>
    <property type="match status" value="1"/>
</dbReference>
<name>A0ABR2KHE4_9EUKA</name>
<proteinExistence type="inferred from homology"/>
<accession>A0ABR2KHE4</accession>
<dbReference type="Gene3D" id="1.10.510.10">
    <property type="entry name" value="Transferase(Phosphotransferase) domain 1"/>
    <property type="match status" value="1"/>
</dbReference>
<dbReference type="SUPFAM" id="SSF56112">
    <property type="entry name" value="Protein kinase-like (PK-like)"/>
    <property type="match status" value="1"/>
</dbReference>
<evidence type="ECO:0000256" key="1">
    <source>
        <dbReference type="ARBA" id="ARBA00008874"/>
    </source>
</evidence>
<reference evidence="4 5" key="1">
    <citation type="submission" date="2024-04" db="EMBL/GenBank/DDBJ databases">
        <title>Tritrichomonas musculus Genome.</title>
        <authorList>
            <person name="Alves-Ferreira E."/>
            <person name="Grigg M."/>
            <person name="Lorenzi H."/>
            <person name="Galac M."/>
        </authorList>
    </citation>
    <scope>NUCLEOTIDE SEQUENCE [LARGE SCALE GENOMIC DNA]</scope>
    <source>
        <strain evidence="4 5">EAF2021</strain>
    </source>
</reference>